<organism evidence="1">
    <name type="scientific">Anguilla anguilla</name>
    <name type="common">European freshwater eel</name>
    <name type="synonym">Muraena anguilla</name>
    <dbReference type="NCBI Taxonomy" id="7936"/>
    <lineage>
        <taxon>Eukaryota</taxon>
        <taxon>Metazoa</taxon>
        <taxon>Chordata</taxon>
        <taxon>Craniata</taxon>
        <taxon>Vertebrata</taxon>
        <taxon>Euteleostomi</taxon>
        <taxon>Actinopterygii</taxon>
        <taxon>Neopterygii</taxon>
        <taxon>Teleostei</taxon>
        <taxon>Anguilliformes</taxon>
        <taxon>Anguillidae</taxon>
        <taxon>Anguilla</taxon>
    </lineage>
</organism>
<reference evidence="1" key="2">
    <citation type="journal article" date="2015" name="Fish Shellfish Immunol.">
        <title>Early steps in the European eel (Anguilla anguilla)-Vibrio vulnificus interaction in the gills: Role of the RtxA13 toxin.</title>
        <authorList>
            <person name="Callol A."/>
            <person name="Pajuelo D."/>
            <person name="Ebbesson L."/>
            <person name="Teles M."/>
            <person name="MacKenzie S."/>
            <person name="Amaro C."/>
        </authorList>
    </citation>
    <scope>NUCLEOTIDE SEQUENCE</scope>
</reference>
<accession>A0A0E9W245</accession>
<reference evidence="1" key="1">
    <citation type="submission" date="2014-11" db="EMBL/GenBank/DDBJ databases">
        <authorList>
            <person name="Amaro Gonzalez C."/>
        </authorList>
    </citation>
    <scope>NUCLEOTIDE SEQUENCE</scope>
</reference>
<dbReference type="AlphaFoldDB" id="A0A0E9W245"/>
<sequence length="56" mass="6514">MCYNDTVVLFVLDSEADNMITLAYVVPSKIVHTLDIKMKKRMCERNVSPELYFKSI</sequence>
<dbReference type="EMBL" id="GBXM01025029">
    <property type="protein sequence ID" value="JAH83548.1"/>
    <property type="molecule type" value="Transcribed_RNA"/>
</dbReference>
<proteinExistence type="predicted"/>
<protein>
    <submittedName>
        <fullName evidence="1">Uncharacterized protein</fullName>
    </submittedName>
</protein>
<name>A0A0E9W245_ANGAN</name>
<evidence type="ECO:0000313" key="1">
    <source>
        <dbReference type="EMBL" id="JAH83548.1"/>
    </source>
</evidence>